<name>A0ABR5APZ3_BACBA</name>
<dbReference type="EMBL" id="JXLP01000021">
    <property type="protein sequence ID" value="KIL75889.1"/>
    <property type="molecule type" value="Genomic_DNA"/>
</dbReference>
<feature type="transmembrane region" description="Helical" evidence="10">
    <location>
        <begin position="48"/>
        <end position="68"/>
    </location>
</feature>
<dbReference type="SUPFAM" id="SSF53649">
    <property type="entry name" value="Alkaline phosphatase-like"/>
    <property type="match status" value="1"/>
</dbReference>
<comment type="subcellular location">
    <subcellularLocation>
        <location evidence="1">Cell membrane</location>
        <topology evidence="1">Multi-pass membrane protein</topology>
    </subcellularLocation>
</comment>
<dbReference type="PANTHER" id="PTHR47371">
    <property type="entry name" value="LIPOTEICHOIC ACID SYNTHASE"/>
    <property type="match status" value="1"/>
</dbReference>
<keyword evidence="5 10" id="KW-0812">Transmembrane</keyword>
<comment type="pathway">
    <text evidence="2">Cell wall biogenesis; lipoteichoic acid biosynthesis.</text>
</comment>
<dbReference type="Proteomes" id="UP000031982">
    <property type="component" value="Unassembled WGS sequence"/>
</dbReference>
<protein>
    <submittedName>
        <fullName evidence="12">Lipoteichoic acid synthase LtaS Type Ia</fullName>
    </submittedName>
</protein>
<evidence type="ECO:0000256" key="5">
    <source>
        <dbReference type="ARBA" id="ARBA00022692"/>
    </source>
</evidence>
<feature type="transmembrane region" description="Helical" evidence="10">
    <location>
        <begin position="75"/>
        <end position="98"/>
    </location>
</feature>
<sequence length="652" mass="74223">MKKAMNKELFSLSKPMGFFSLAVILLWLKTYAAYQIEFDLGIDNVMQKFLLFINPISSAVLFLAFALFAKGRRSFIWMIIIDFLLSFLLYANIVYYRFFTDFITLPTLTQTDNAGDLGKSIGALLHPYDFIYFLDTVLLIGLLLSKYVKPEPIKLKGRQVGAVFLTAIILFAVNLGLAETDRPQLLTRTFDRNYLVKYLGMYNYTIYDAVQSSKASTQRALADSSDITEVVNFTNSLYAQPNPEYFGKAKGKNVIYIHLESLQNFIIDYKLNGEEVTPFLNSLAHDQNTFYFDNFFHQTGQGKTSDAEFMLENSLFGLPQGSAFSMKGHNTYQAAPAILGQQGYTSAVFHGNKKSFWNRDEIYKSLGFNQFFDSSYYDMNEKDVLNYGLKDKPFFKESTPLLETVKQPFYAKFITLSNHFPFPMSQEEASIEPHHTGDKSVDGYFQTARYLDEAVEEFVAYLKKSGLYDNSVIIMYGDHYGISDNHNKAMSVVTGKEVGKFENAQLQRVPLFIHVPGVKGGVQHQYGGQIDLLPTLLHLLGIDTKPYVQMGTDLLSPQHNEVVPFRNGDFISKDVTAINDKYYSTETGEEIEETEELKKQAEIVGKKLRLSDKVLNEDLLRFYTPQGFTPVDPSDYDYTHRPDNENKAAETK</sequence>
<comment type="caution">
    <text evidence="12">The sequence shown here is derived from an EMBL/GenBank/DDBJ whole genome shotgun (WGS) entry which is preliminary data.</text>
</comment>
<dbReference type="InterPro" id="IPR000917">
    <property type="entry name" value="Sulfatase_N"/>
</dbReference>
<dbReference type="RefSeq" id="WP_041101326.1">
    <property type="nucleotide sequence ID" value="NZ_JARTHD010000023.1"/>
</dbReference>
<evidence type="ECO:0000256" key="9">
    <source>
        <dbReference type="SAM" id="MobiDB-lite"/>
    </source>
</evidence>
<dbReference type="Gene3D" id="3.30.1120.170">
    <property type="match status" value="1"/>
</dbReference>
<keyword evidence="7 8" id="KW-0472">Membrane</keyword>
<evidence type="ECO:0000256" key="8">
    <source>
        <dbReference type="PIRNR" id="PIRNR005091"/>
    </source>
</evidence>
<evidence type="ECO:0000256" key="7">
    <source>
        <dbReference type="ARBA" id="ARBA00023136"/>
    </source>
</evidence>
<dbReference type="Gene3D" id="3.40.720.10">
    <property type="entry name" value="Alkaline Phosphatase, subunit A"/>
    <property type="match status" value="1"/>
</dbReference>
<evidence type="ECO:0000313" key="12">
    <source>
        <dbReference type="EMBL" id="KIL75889.1"/>
    </source>
</evidence>
<reference evidence="12 13" key="1">
    <citation type="submission" date="2015-01" db="EMBL/GenBank/DDBJ databases">
        <title>Genome Assembly of Bacillus badius MTCC 1458.</title>
        <authorList>
            <person name="Verma A."/>
            <person name="Khatri I."/>
            <person name="Mual P."/>
            <person name="Subramanian S."/>
            <person name="Krishnamurthi S."/>
        </authorList>
    </citation>
    <scope>NUCLEOTIDE SEQUENCE [LARGE SCALE GENOMIC DNA]</scope>
    <source>
        <strain evidence="12 13">MTCC 1458</strain>
    </source>
</reference>
<proteinExistence type="inferred from homology"/>
<evidence type="ECO:0000256" key="4">
    <source>
        <dbReference type="ARBA" id="ARBA00022475"/>
    </source>
</evidence>
<evidence type="ECO:0000256" key="3">
    <source>
        <dbReference type="ARBA" id="ARBA00009983"/>
    </source>
</evidence>
<gene>
    <name evidence="12" type="ORF">SD77_2729</name>
</gene>
<feature type="transmembrane region" description="Helical" evidence="10">
    <location>
        <begin position="130"/>
        <end position="148"/>
    </location>
</feature>
<organism evidence="12 13">
    <name type="scientific">Bacillus badius</name>
    <dbReference type="NCBI Taxonomy" id="1455"/>
    <lineage>
        <taxon>Bacteria</taxon>
        <taxon>Bacillati</taxon>
        <taxon>Bacillota</taxon>
        <taxon>Bacilli</taxon>
        <taxon>Bacillales</taxon>
        <taxon>Bacillaceae</taxon>
        <taxon>Pseudobacillus</taxon>
    </lineage>
</organism>
<evidence type="ECO:0000256" key="2">
    <source>
        <dbReference type="ARBA" id="ARBA00004936"/>
    </source>
</evidence>
<dbReference type="InterPro" id="IPR017850">
    <property type="entry name" value="Alkaline_phosphatase_core_sf"/>
</dbReference>
<evidence type="ECO:0000256" key="1">
    <source>
        <dbReference type="ARBA" id="ARBA00004651"/>
    </source>
</evidence>
<feature type="region of interest" description="Disordered" evidence="9">
    <location>
        <begin position="625"/>
        <end position="652"/>
    </location>
</feature>
<feature type="transmembrane region" description="Helical" evidence="10">
    <location>
        <begin position="160"/>
        <end position="178"/>
    </location>
</feature>
<evidence type="ECO:0000313" key="13">
    <source>
        <dbReference type="Proteomes" id="UP000031982"/>
    </source>
</evidence>
<dbReference type="PANTHER" id="PTHR47371:SF3">
    <property type="entry name" value="PHOSPHOGLYCEROL TRANSFERASE I"/>
    <property type="match status" value="1"/>
</dbReference>
<evidence type="ECO:0000256" key="6">
    <source>
        <dbReference type="ARBA" id="ARBA00022989"/>
    </source>
</evidence>
<evidence type="ECO:0000259" key="11">
    <source>
        <dbReference type="Pfam" id="PF00884"/>
    </source>
</evidence>
<keyword evidence="4 8" id="KW-1003">Cell membrane</keyword>
<keyword evidence="6 10" id="KW-1133">Transmembrane helix</keyword>
<feature type="domain" description="Sulfatase N-terminal" evidence="11">
    <location>
        <begin position="252"/>
        <end position="542"/>
    </location>
</feature>
<evidence type="ECO:0000256" key="10">
    <source>
        <dbReference type="SAM" id="Phobius"/>
    </source>
</evidence>
<accession>A0ABR5APZ3</accession>
<dbReference type="Pfam" id="PF00884">
    <property type="entry name" value="Sulfatase"/>
    <property type="match status" value="1"/>
</dbReference>
<dbReference type="PIRSF" id="PIRSF005091">
    <property type="entry name" value="Mmb_sulf_HI1246"/>
    <property type="match status" value="1"/>
</dbReference>
<dbReference type="InterPro" id="IPR050448">
    <property type="entry name" value="OpgB/LTA_synthase_biosynth"/>
</dbReference>
<keyword evidence="13" id="KW-1185">Reference proteome</keyword>
<comment type="similarity">
    <text evidence="3 8">Belongs to the LTA synthase family.</text>
</comment>
<dbReference type="InterPro" id="IPR012160">
    <property type="entry name" value="LtaS-like"/>
</dbReference>
<dbReference type="CDD" id="cd16015">
    <property type="entry name" value="LTA_synthase"/>
    <property type="match status" value="1"/>
</dbReference>
<feature type="compositionally biased region" description="Basic and acidic residues" evidence="9">
    <location>
        <begin position="637"/>
        <end position="652"/>
    </location>
</feature>